<dbReference type="PANTHER" id="PTHR37481">
    <property type="entry name" value="LIPOPOLYSACCHARIDE EXPORT SYSTEM PROTEIN LPTC"/>
    <property type="match status" value="1"/>
</dbReference>
<keyword evidence="3" id="KW-0812">Transmembrane</keyword>
<proteinExistence type="predicted"/>
<keyword evidence="1" id="KW-1003">Cell membrane</keyword>
<comment type="caution">
    <text evidence="6">The sequence shown here is derived from an EMBL/GenBank/DDBJ whole genome shotgun (WGS) entry which is preliminary data.</text>
</comment>
<dbReference type="GO" id="GO:0015221">
    <property type="term" value="F:lipopolysaccharide transmembrane transporter activity"/>
    <property type="evidence" value="ECO:0007669"/>
    <property type="project" value="InterPro"/>
</dbReference>
<evidence type="ECO:0000313" key="7">
    <source>
        <dbReference type="Proteomes" id="UP000445000"/>
    </source>
</evidence>
<evidence type="ECO:0000256" key="2">
    <source>
        <dbReference type="ARBA" id="ARBA00022519"/>
    </source>
</evidence>
<dbReference type="Gene3D" id="2.60.450.10">
    <property type="entry name" value="Lipopolysaccharide (LPS) transport protein A like domain"/>
    <property type="match status" value="1"/>
</dbReference>
<dbReference type="EMBL" id="BLJN01000007">
    <property type="protein sequence ID" value="GFE83993.1"/>
    <property type="molecule type" value="Genomic_DNA"/>
</dbReference>
<dbReference type="GO" id="GO:0005886">
    <property type="term" value="C:plasma membrane"/>
    <property type="evidence" value="ECO:0007669"/>
    <property type="project" value="InterPro"/>
</dbReference>
<reference evidence="7" key="1">
    <citation type="submission" date="2020-01" db="EMBL/GenBank/DDBJ databases">
        <title>'Steroidobacter agaridevorans' sp. nov., agar-degrading bacteria isolated from rhizosphere soils.</title>
        <authorList>
            <person name="Ikenaga M."/>
            <person name="Kataoka M."/>
            <person name="Murouchi A."/>
            <person name="Katsuragi S."/>
            <person name="Sakai M."/>
        </authorList>
    </citation>
    <scope>NUCLEOTIDE SEQUENCE [LARGE SCALE GENOMIC DNA]</scope>
    <source>
        <strain evidence="7">YU21-B</strain>
    </source>
</reference>
<dbReference type="InterPro" id="IPR052363">
    <property type="entry name" value="LPS_export_LptC"/>
</dbReference>
<dbReference type="InterPro" id="IPR010664">
    <property type="entry name" value="LipoPS_assembly_LptC-rel"/>
</dbReference>
<protein>
    <recommendedName>
        <fullName evidence="8">LPS export ABC transporter periplasmic protein LptC</fullName>
    </recommendedName>
</protein>
<dbReference type="GO" id="GO:0030288">
    <property type="term" value="C:outer membrane-bounded periplasmic space"/>
    <property type="evidence" value="ECO:0007669"/>
    <property type="project" value="TreeGrafter"/>
</dbReference>
<dbReference type="RefSeq" id="WP_161815596.1">
    <property type="nucleotide sequence ID" value="NZ_BLJN01000007.1"/>
</dbReference>
<evidence type="ECO:0008006" key="8">
    <source>
        <dbReference type="Google" id="ProtNLM"/>
    </source>
</evidence>
<sequence length="190" mass="21326">MNWRWVSLAAALAAIVIGYGAFVDNGDVPTANHELPEQPGYYLKDAVILRTREDGSPGIELIARRIDQRLSRPARGEAITMESVRVNYFGKEDWQWALTANSGLVPPNSRVVQLEGDVELRSLEGNANAYLRTNELAIDTEKNIAYSTRSPVQMRFGQHTMTVKSLRADLTSEKLRLETVNGRFDPQPQR</sequence>
<evidence type="ECO:0000256" key="5">
    <source>
        <dbReference type="ARBA" id="ARBA00023136"/>
    </source>
</evidence>
<dbReference type="PANTHER" id="PTHR37481:SF1">
    <property type="entry name" value="LIPOPOLYSACCHARIDE EXPORT SYSTEM PROTEIN LPTC"/>
    <property type="match status" value="1"/>
</dbReference>
<keyword evidence="4" id="KW-1133">Transmembrane helix</keyword>
<name>A0A829YMD9_9GAMM</name>
<evidence type="ECO:0000313" key="6">
    <source>
        <dbReference type="EMBL" id="GFE83993.1"/>
    </source>
</evidence>
<accession>A0A829YMD9</accession>
<evidence type="ECO:0000256" key="3">
    <source>
        <dbReference type="ARBA" id="ARBA00022692"/>
    </source>
</evidence>
<keyword evidence="2" id="KW-0997">Cell inner membrane</keyword>
<evidence type="ECO:0000256" key="4">
    <source>
        <dbReference type="ARBA" id="ARBA00022989"/>
    </source>
</evidence>
<dbReference type="NCBIfam" id="TIGR04409">
    <property type="entry name" value="LptC_YrbK"/>
    <property type="match status" value="1"/>
</dbReference>
<evidence type="ECO:0000256" key="1">
    <source>
        <dbReference type="ARBA" id="ARBA00022475"/>
    </source>
</evidence>
<keyword evidence="7" id="KW-1185">Reference proteome</keyword>
<dbReference type="InterPro" id="IPR026265">
    <property type="entry name" value="LptC"/>
</dbReference>
<dbReference type="AlphaFoldDB" id="A0A829YMD9"/>
<dbReference type="Pfam" id="PF06835">
    <property type="entry name" value="LptC"/>
    <property type="match status" value="1"/>
</dbReference>
<keyword evidence="5" id="KW-0472">Membrane</keyword>
<gene>
    <name evidence="6" type="ORF">GCM10011487_59930</name>
</gene>
<dbReference type="GO" id="GO:0017089">
    <property type="term" value="F:glycolipid transfer activity"/>
    <property type="evidence" value="ECO:0007669"/>
    <property type="project" value="TreeGrafter"/>
</dbReference>
<organism evidence="6 7">
    <name type="scientific">Steroidobacter agaridevorans</name>
    <dbReference type="NCBI Taxonomy" id="2695856"/>
    <lineage>
        <taxon>Bacteria</taxon>
        <taxon>Pseudomonadati</taxon>
        <taxon>Pseudomonadota</taxon>
        <taxon>Gammaproteobacteria</taxon>
        <taxon>Steroidobacterales</taxon>
        <taxon>Steroidobacteraceae</taxon>
        <taxon>Steroidobacter</taxon>
    </lineage>
</organism>
<dbReference type="Proteomes" id="UP000445000">
    <property type="component" value="Unassembled WGS sequence"/>
</dbReference>